<dbReference type="SUPFAM" id="SSF54695">
    <property type="entry name" value="POZ domain"/>
    <property type="match status" value="1"/>
</dbReference>
<dbReference type="Pfam" id="PF00651">
    <property type="entry name" value="BTB"/>
    <property type="match status" value="1"/>
</dbReference>
<evidence type="ECO:0000256" key="1">
    <source>
        <dbReference type="SAM" id="MobiDB-lite"/>
    </source>
</evidence>
<accession>A0A8D2AJR8</accession>
<proteinExistence type="predicted"/>
<evidence type="ECO:0000313" key="3">
    <source>
        <dbReference type="Ensembl" id="ENSSVLP00005002351.1"/>
    </source>
</evidence>
<dbReference type="InterPro" id="IPR000210">
    <property type="entry name" value="BTB/POZ_dom"/>
</dbReference>
<feature type="domain" description="BTB" evidence="2">
    <location>
        <begin position="112"/>
        <end position="176"/>
    </location>
</feature>
<sequence>MSLMDTAQHPSDQQRVSLSLQKDGLGLPLPTERTSWPSSPDEDPDLLSFPLEEPGPRSLVPGYLPSLAFSLEEEEQEEDEGDTAEPEGLRSEEHPSQFFAEAQRLREQRLLLDEEVTVAGRVYGLHRVILAAVSSLFRDRLLSGGGSRSGFSLDVAPGGWEAVLTFAYEGVLGPASLGDVLAAAEALGAPRVKAAAQRKCEEPGNSGEEEKKLSQAEELRENLRSIELLYREGVGCDLELEADGYRLRGGTPVKRTGKRWHLCARLEVFSPWWHWMDNFMPWVDDMMVLLSTQWKPITLNSISGGQHLHFQHLALPMQLPSWRTDCM</sequence>
<dbReference type="AlphaFoldDB" id="A0A8D2AJR8"/>
<organism evidence="3 4">
    <name type="scientific">Sciurus vulgaris</name>
    <name type="common">Eurasian red squirrel</name>
    <dbReference type="NCBI Taxonomy" id="55149"/>
    <lineage>
        <taxon>Eukaryota</taxon>
        <taxon>Metazoa</taxon>
        <taxon>Chordata</taxon>
        <taxon>Craniata</taxon>
        <taxon>Vertebrata</taxon>
        <taxon>Euteleostomi</taxon>
        <taxon>Mammalia</taxon>
        <taxon>Eutheria</taxon>
        <taxon>Euarchontoglires</taxon>
        <taxon>Glires</taxon>
        <taxon>Rodentia</taxon>
        <taxon>Sciuromorpha</taxon>
        <taxon>Sciuridae</taxon>
        <taxon>Sciurinae</taxon>
        <taxon>Sciurini</taxon>
        <taxon>Sciurus</taxon>
    </lineage>
</organism>
<evidence type="ECO:0000259" key="2">
    <source>
        <dbReference type="PROSITE" id="PS50097"/>
    </source>
</evidence>
<feature type="compositionally biased region" description="Acidic residues" evidence="1">
    <location>
        <begin position="71"/>
        <end position="85"/>
    </location>
</feature>
<reference evidence="3" key="1">
    <citation type="submission" date="2025-08" db="UniProtKB">
        <authorList>
            <consortium name="Ensembl"/>
        </authorList>
    </citation>
    <scope>IDENTIFICATION</scope>
</reference>
<feature type="compositionally biased region" description="Polar residues" evidence="1">
    <location>
        <begin position="8"/>
        <end position="20"/>
    </location>
</feature>
<name>A0A8D2AJR8_SCIVU</name>
<protein>
    <submittedName>
        <fullName evidence="3">Kelch like family member 33</fullName>
    </submittedName>
</protein>
<dbReference type="InterPro" id="IPR011333">
    <property type="entry name" value="SKP1/BTB/POZ_sf"/>
</dbReference>
<dbReference type="OrthoDB" id="45365at2759"/>
<reference evidence="3" key="2">
    <citation type="submission" date="2025-09" db="UniProtKB">
        <authorList>
            <consortium name="Ensembl"/>
        </authorList>
    </citation>
    <scope>IDENTIFICATION</scope>
</reference>
<evidence type="ECO:0000313" key="4">
    <source>
        <dbReference type="Proteomes" id="UP000694564"/>
    </source>
</evidence>
<dbReference type="GeneTree" id="ENSGT00940000156265"/>
<keyword evidence="4" id="KW-1185">Reference proteome</keyword>
<dbReference type="PROSITE" id="PS50097">
    <property type="entry name" value="BTB"/>
    <property type="match status" value="1"/>
</dbReference>
<gene>
    <name evidence="3" type="primary">KLHL33</name>
</gene>
<feature type="region of interest" description="Disordered" evidence="1">
    <location>
        <begin position="1"/>
        <end position="94"/>
    </location>
</feature>
<dbReference type="Ensembl" id="ENSSVLT00005002582.1">
    <property type="protein sequence ID" value="ENSSVLP00005002351.1"/>
    <property type="gene ID" value="ENSSVLG00005001900.1"/>
</dbReference>
<dbReference type="Gene3D" id="3.30.710.10">
    <property type="entry name" value="Potassium Channel Kv1.1, Chain A"/>
    <property type="match status" value="1"/>
</dbReference>
<dbReference type="Proteomes" id="UP000694564">
    <property type="component" value="Chromosome 2"/>
</dbReference>